<dbReference type="GO" id="GO:0017136">
    <property type="term" value="F:histone deacetylase activity, NAD-dependent"/>
    <property type="evidence" value="ECO:0007669"/>
    <property type="project" value="TreeGrafter"/>
</dbReference>
<dbReference type="EMBL" id="CADCXU010021577">
    <property type="protein sequence ID" value="CAB0009190.1"/>
    <property type="molecule type" value="Genomic_DNA"/>
</dbReference>
<feature type="domain" description="Deacetylase sirtuin-type" evidence="4">
    <location>
        <begin position="29"/>
        <end position="312"/>
    </location>
</feature>
<dbReference type="GO" id="GO:0005759">
    <property type="term" value="C:mitochondrial matrix"/>
    <property type="evidence" value="ECO:0007669"/>
    <property type="project" value="TreeGrafter"/>
</dbReference>
<dbReference type="EMBL" id="CADCXU010021575">
    <property type="protein sequence ID" value="CAB0009187.1"/>
    <property type="molecule type" value="Genomic_DNA"/>
</dbReference>
<keyword evidence="3" id="KW-0862">Zinc</keyword>
<dbReference type="InterPro" id="IPR029035">
    <property type="entry name" value="DHS-like_NAD/FAD-binding_dom"/>
</dbReference>
<dbReference type="SUPFAM" id="SSF52467">
    <property type="entry name" value="DHS-like NAD/FAD-binding domain"/>
    <property type="match status" value="1"/>
</dbReference>
<sequence>MLPSTWCCRAIHNSSVYRHVLRNVVPPCQPLNETDAHRLAEFLSASSKLLVVTGAGISTESGLPDYRSEGVGAYARNKNFTPVQYQTFVKSASFRRRYWLRNYLGWENLYSLKPNRAHLTLTQLEEEDKLIHLITQNVDRLHHKANTKNVIELHGTSFRVICLQCPFEIDRGRFQVSLADQNRDIAVKQFELNPDGDVDISEEDCSRFTVPDCPDCGGMLKPDIVFFGENVPRLRVQAVNELIDQCDALVVCGSSLAVQSSFRIVTKINELQKPIALVNIGKTRADHLISLKVEAKCGDVLPAAHDILHGRNVQISR</sequence>
<gene>
    <name evidence="5" type="ORF">NTEN_LOCUS14358</name>
    <name evidence="6" type="ORF">NTEN_LOCUS14361</name>
</gene>
<organism evidence="6 7">
    <name type="scientific">Nesidiocoris tenuis</name>
    <dbReference type="NCBI Taxonomy" id="355587"/>
    <lineage>
        <taxon>Eukaryota</taxon>
        <taxon>Metazoa</taxon>
        <taxon>Ecdysozoa</taxon>
        <taxon>Arthropoda</taxon>
        <taxon>Hexapoda</taxon>
        <taxon>Insecta</taxon>
        <taxon>Pterygota</taxon>
        <taxon>Neoptera</taxon>
        <taxon>Paraneoptera</taxon>
        <taxon>Hemiptera</taxon>
        <taxon>Heteroptera</taxon>
        <taxon>Panheteroptera</taxon>
        <taxon>Cimicomorpha</taxon>
        <taxon>Miridae</taxon>
        <taxon>Dicyphina</taxon>
        <taxon>Nesidiocoris</taxon>
    </lineage>
</organism>
<feature type="binding site" evidence="3">
    <location>
        <position position="165"/>
    </location>
    <ligand>
        <name>Zn(2+)</name>
        <dbReference type="ChEBI" id="CHEBI:29105"/>
    </ligand>
</feature>
<keyword evidence="7" id="KW-1185">Reference proteome</keyword>
<dbReference type="OrthoDB" id="424302at2759"/>
<name>A0A6H5GXA0_9HEMI</name>
<evidence type="ECO:0000256" key="2">
    <source>
        <dbReference type="ARBA" id="ARBA00023027"/>
    </source>
</evidence>
<evidence type="ECO:0000256" key="3">
    <source>
        <dbReference type="PROSITE-ProRule" id="PRU00236"/>
    </source>
</evidence>
<dbReference type="GO" id="GO:0046872">
    <property type="term" value="F:metal ion binding"/>
    <property type="evidence" value="ECO:0007669"/>
    <property type="project" value="UniProtKB-KW"/>
</dbReference>
<accession>A0A6H5GXA0</accession>
<dbReference type="PROSITE" id="PS50305">
    <property type="entry name" value="SIRTUIN"/>
    <property type="match status" value="1"/>
</dbReference>
<keyword evidence="2" id="KW-0520">NAD</keyword>
<dbReference type="InterPro" id="IPR026590">
    <property type="entry name" value="Ssirtuin_cat_dom"/>
</dbReference>
<evidence type="ECO:0000259" key="4">
    <source>
        <dbReference type="PROSITE" id="PS50305"/>
    </source>
</evidence>
<evidence type="ECO:0000313" key="5">
    <source>
        <dbReference type="EMBL" id="CAB0009187.1"/>
    </source>
</evidence>
<dbReference type="InterPro" id="IPR003000">
    <property type="entry name" value="Sirtuin"/>
</dbReference>
<keyword evidence="1" id="KW-0808">Transferase</keyword>
<dbReference type="Pfam" id="PF02146">
    <property type="entry name" value="SIR2"/>
    <property type="match status" value="1"/>
</dbReference>
<evidence type="ECO:0000256" key="1">
    <source>
        <dbReference type="ARBA" id="ARBA00022679"/>
    </source>
</evidence>
<dbReference type="PANTHER" id="PTHR11085:SF10">
    <property type="entry name" value="NAD-DEPENDENT PROTEIN DEACYLASE SIRTUIN-5, MITOCHONDRIAL-RELATED"/>
    <property type="match status" value="1"/>
</dbReference>
<dbReference type="Gene3D" id="3.30.1600.10">
    <property type="entry name" value="SIR2/SIRT2 'Small Domain"/>
    <property type="match status" value="1"/>
</dbReference>
<feature type="binding site" evidence="3">
    <location>
        <position position="162"/>
    </location>
    <ligand>
        <name>Zn(2+)</name>
        <dbReference type="ChEBI" id="CHEBI:29105"/>
    </ligand>
</feature>
<reference evidence="6 7" key="1">
    <citation type="submission" date="2020-02" db="EMBL/GenBank/DDBJ databases">
        <authorList>
            <person name="Ferguson B K."/>
        </authorList>
    </citation>
    <scope>NUCLEOTIDE SEQUENCE [LARGE SCALE GENOMIC DNA]</scope>
</reference>
<dbReference type="GO" id="GO:0070403">
    <property type="term" value="F:NAD+ binding"/>
    <property type="evidence" value="ECO:0007669"/>
    <property type="project" value="InterPro"/>
</dbReference>
<dbReference type="Gene3D" id="3.40.50.1220">
    <property type="entry name" value="TPP-binding domain"/>
    <property type="match status" value="1"/>
</dbReference>
<keyword evidence="3" id="KW-0479">Metal-binding</keyword>
<dbReference type="InterPro" id="IPR050134">
    <property type="entry name" value="NAD-dep_sirtuin_deacylases"/>
</dbReference>
<protein>
    <recommendedName>
        <fullName evidence="4">Deacetylase sirtuin-type domain-containing protein</fullName>
    </recommendedName>
</protein>
<feature type="active site" description="Proton acceptor" evidence="3">
    <location>
        <position position="154"/>
    </location>
</feature>
<evidence type="ECO:0000313" key="7">
    <source>
        <dbReference type="Proteomes" id="UP000479000"/>
    </source>
</evidence>
<dbReference type="InterPro" id="IPR026591">
    <property type="entry name" value="Sirtuin_cat_small_dom_sf"/>
</dbReference>
<dbReference type="AlphaFoldDB" id="A0A6H5GXA0"/>
<evidence type="ECO:0000313" key="6">
    <source>
        <dbReference type="EMBL" id="CAB0009190.1"/>
    </source>
</evidence>
<feature type="binding site" evidence="3">
    <location>
        <position position="216"/>
    </location>
    <ligand>
        <name>Zn(2+)</name>
        <dbReference type="ChEBI" id="CHEBI:29105"/>
    </ligand>
</feature>
<feature type="binding site" evidence="3">
    <location>
        <position position="213"/>
    </location>
    <ligand>
        <name>Zn(2+)</name>
        <dbReference type="ChEBI" id="CHEBI:29105"/>
    </ligand>
</feature>
<dbReference type="PANTHER" id="PTHR11085">
    <property type="entry name" value="NAD-DEPENDENT PROTEIN DEACYLASE SIRTUIN-5, MITOCHONDRIAL-RELATED"/>
    <property type="match status" value="1"/>
</dbReference>
<dbReference type="Proteomes" id="UP000479000">
    <property type="component" value="Unassembled WGS sequence"/>
</dbReference>
<proteinExistence type="predicted"/>
<dbReference type="NCBIfam" id="NF003738">
    <property type="entry name" value="PRK05333.1"/>
    <property type="match status" value="1"/>
</dbReference>